<keyword evidence="6" id="KW-1185">Reference proteome</keyword>
<feature type="compositionally biased region" description="Basic and acidic residues" evidence="3">
    <location>
        <begin position="428"/>
        <end position="447"/>
    </location>
</feature>
<feature type="compositionally biased region" description="Polar residues" evidence="3">
    <location>
        <begin position="324"/>
        <end position="339"/>
    </location>
</feature>
<dbReference type="GO" id="GO:0005634">
    <property type="term" value="C:nucleus"/>
    <property type="evidence" value="ECO:0007669"/>
    <property type="project" value="UniProtKB-SubCell"/>
</dbReference>
<feature type="region of interest" description="Disordered" evidence="3">
    <location>
        <begin position="303"/>
        <end position="379"/>
    </location>
</feature>
<feature type="compositionally biased region" description="Basic and acidic residues" evidence="3">
    <location>
        <begin position="252"/>
        <end position="272"/>
    </location>
</feature>
<dbReference type="AlphaFoldDB" id="A0A9P0FLB8"/>
<feature type="compositionally biased region" description="Basic and acidic residues" evidence="3">
    <location>
        <begin position="368"/>
        <end position="379"/>
    </location>
</feature>
<feature type="region of interest" description="Disordered" evidence="3">
    <location>
        <begin position="240"/>
        <end position="272"/>
    </location>
</feature>
<dbReference type="PANTHER" id="PTHR13681">
    <property type="entry name" value="SURVIVAL OF MOTOR NEURON-RELATED-SPLICING FACTOR 30-RELATED"/>
    <property type="match status" value="1"/>
</dbReference>
<evidence type="ECO:0000256" key="3">
    <source>
        <dbReference type="SAM" id="MobiDB-lite"/>
    </source>
</evidence>
<evidence type="ECO:0000313" key="6">
    <source>
        <dbReference type="Proteomes" id="UP001154078"/>
    </source>
</evidence>
<feature type="compositionally biased region" description="Basic and acidic residues" evidence="3">
    <location>
        <begin position="343"/>
        <end position="354"/>
    </location>
</feature>
<feature type="compositionally biased region" description="Polar residues" evidence="3">
    <location>
        <begin position="466"/>
        <end position="477"/>
    </location>
</feature>
<evidence type="ECO:0000313" key="5">
    <source>
        <dbReference type="EMBL" id="CAH0560042.1"/>
    </source>
</evidence>
<keyword evidence="2" id="KW-0539">Nucleus</keyword>
<dbReference type="PANTHER" id="PTHR13681:SF24">
    <property type="entry name" value="TUDOR DOMAIN-CONTAINING PROTEIN 3"/>
    <property type="match status" value="1"/>
</dbReference>
<dbReference type="SUPFAM" id="SSF63748">
    <property type="entry name" value="Tudor/PWWP/MBT"/>
    <property type="match status" value="1"/>
</dbReference>
<evidence type="ECO:0000256" key="2">
    <source>
        <dbReference type="ARBA" id="ARBA00023242"/>
    </source>
</evidence>
<dbReference type="PROSITE" id="PS50304">
    <property type="entry name" value="TUDOR"/>
    <property type="match status" value="1"/>
</dbReference>
<comment type="subcellular location">
    <subcellularLocation>
        <location evidence="1">Nucleus</location>
    </subcellularLocation>
</comment>
<feature type="compositionally biased region" description="Polar residues" evidence="3">
    <location>
        <begin position="355"/>
        <end position="365"/>
    </location>
</feature>
<proteinExistence type="predicted"/>
<dbReference type="Pfam" id="PF08585">
    <property type="entry name" value="RMI1_N_C"/>
    <property type="match status" value="1"/>
</dbReference>
<feature type="region of interest" description="Disordered" evidence="3">
    <location>
        <begin position="191"/>
        <end position="220"/>
    </location>
</feature>
<dbReference type="Gene3D" id="2.40.50.770">
    <property type="entry name" value="RecQ-mediated genome instability protein Rmi1, C-terminal domain"/>
    <property type="match status" value="1"/>
</dbReference>
<feature type="region of interest" description="Disordered" evidence="3">
    <location>
        <begin position="428"/>
        <end position="479"/>
    </location>
</feature>
<dbReference type="EMBL" id="OV121138">
    <property type="protein sequence ID" value="CAH0560042.1"/>
    <property type="molecule type" value="Genomic_DNA"/>
</dbReference>
<dbReference type="InterPro" id="IPR013894">
    <property type="entry name" value="RMI1_OB"/>
</dbReference>
<feature type="domain" description="Tudor" evidence="4">
    <location>
        <begin position="534"/>
        <end position="592"/>
    </location>
</feature>
<feature type="region of interest" description="Disordered" evidence="3">
    <location>
        <begin position="161"/>
        <end position="180"/>
    </location>
</feature>
<dbReference type="Proteomes" id="UP001154078">
    <property type="component" value="Chromosome 7"/>
</dbReference>
<feature type="compositionally biased region" description="Basic and acidic residues" evidence="3">
    <location>
        <begin position="197"/>
        <end position="212"/>
    </location>
</feature>
<feature type="compositionally biased region" description="Basic and acidic residues" evidence="3">
    <location>
        <begin position="313"/>
        <end position="322"/>
    </location>
</feature>
<dbReference type="InterPro" id="IPR042470">
    <property type="entry name" value="RMI1_N_C_sf"/>
</dbReference>
<sequence length="615" mass="69596">MAADILGAEWHLSPAGINLITDNGNIKDRSQILKKALDTDLKEIGGSVLSKELTKDKTSKMVLQIQKIRNISAPKANEESQAAPRMLKLILTDGETSVQAIELSTIQQISREKTAPGTKVLVNGAKISSGFLLFNNSCVSVLGGKVPHLIERWELAKSVQKSNRQQGTTDGPPPWVNFGCKIQAGDKNDAFKSLQPKTKDPNKDDTEFEQQRQKALAEASSGAVKKVFGGRVKEQVQPVVNRNLNNNTNNNRRNERRGFKGRNLEPREVDDVPQKPLEKVSLFDFLETKLPVAESAPKGIEKPVQQFNYQKSNYERKSDYKNAPRTSNSYSNAPSNGYNNFPKPHEPYSNKKEYQYNNGYNNYTKPNEPYHKKDFGNKDYGNKDFGNKDYGNKDFGNKDYGNKDFGNKDYGNKDFGNKDYGNKDFGNKDYGNKDFGNKDYGNKDFGGKDYANNQKREHKQPKPESHQQQNHFNPKPQQEQKIEKNLNDIAGNMSRLSLGNSNFASKIIRQQLNIAPNKKPEENLVANNQESGELLAVGNECLAKYWEDGKFYNAVITAITPKTYVVKFRGYDNIEEILKKDCQAINKNNRRNDRNEKYSGGSMEFHRGRKIYSKN</sequence>
<feature type="compositionally biased region" description="Low complexity" evidence="3">
    <location>
        <begin position="241"/>
        <end position="251"/>
    </location>
</feature>
<protein>
    <recommendedName>
        <fullName evidence="4">Tudor domain-containing protein</fullName>
    </recommendedName>
</protein>
<evidence type="ECO:0000256" key="1">
    <source>
        <dbReference type="ARBA" id="ARBA00004123"/>
    </source>
</evidence>
<dbReference type="InterPro" id="IPR002999">
    <property type="entry name" value="Tudor"/>
</dbReference>
<organism evidence="5 6">
    <name type="scientific">Brassicogethes aeneus</name>
    <name type="common">Rape pollen beetle</name>
    <name type="synonym">Meligethes aeneus</name>
    <dbReference type="NCBI Taxonomy" id="1431903"/>
    <lineage>
        <taxon>Eukaryota</taxon>
        <taxon>Metazoa</taxon>
        <taxon>Ecdysozoa</taxon>
        <taxon>Arthropoda</taxon>
        <taxon>Hexapoda</taxon>
        <taxon>Insecta</taxon>
        <taxon>Pterygota</taxon>
        <taxon>Neoptera</taxon>
        <taxon>Endopterygota</taxon>
        <taxon>Coleoptera</taxon>
        <taxon>Polyphaga</taxon>
        <taxon>Cucujiformia</taxon>
        <taxon>Nitidulidae</taxon>
        <taxon>Meligethinae</taxon>
        <taxon>Brassicogethes</taxon>
    </lineage>
</organism>
<accession>A0A9P0FLB8</accession>
<evidence type="ECO:0000259" key="4">
    <source>
        <dbReference type="PROSITE" id="PS50304"/>
    </source>
</evidence>
<dbReference type="Gene3D" id="2.30.30.140">
    <property type="match status" value="1"/>
</dbReference>
<dbReference type="SMART" id="SM00333">
    <property type="entry name" value="TUDOR"/>
    <property type="match status" value="1"/>
</dbReference>
<gene>
    <name evidence="5" type="ORF">MELIAE_LOCUS9875</name>
</gene>
<reference evidence="5" key="1">
    <citation type="submission" date="2021-12" db="EMBL/GenBank/DDBJ databases">
        <authorList>
            <person name="King R."/>
        </authorList>
    </citation>
    <scope>NUCLEOTIDE SEQUENCE</scope>
</reference>
<dbReference type="OrthoDB" id="434939at2759"/>
<dbReference type="SMART" id="SM01161">
    <property type="entry name" value="DUF1767"/>
    <property type="match status" value="1"/>
</dbReference>
<name>A0A9P0FLB8_BRAAE</name>